<evidence type="ECO:0000313" key="2">
    <source>
        <dbReference type="EMBL" id="ROW05446.1"/>
    </source>
</evidence>
<dbReference type="AlphaFoldDB" id="A0A423WPQ6"/>
<dbReference type="Proteomes" id="UP000284375">
    <property type="component" value="Unassembled WGS sequence"/>
</dbReference>
<evidence type="ECO:0008006" key="4">
    <source>
        <dbReference type="Google" id="ProtNLM"/>
    </source>
</evidence>
<dbReference type="SUPFAM" id="SSF54909">
    <property type="entry name" value="Dimeric alpha+beta barrel"/>
    <property type="match status" value="1"/>
</dbReference>
<dbReference type="InterPro" id="IPR011008">
    <property type="entry name" value="Dimeric_a/b-barrel"/>
</dbReference>
<dbReference type="NCBIfam" id="TIGR02118">
    <property type="entry name" value="EthD family reductase"/>
    <property type="match status" value="1"/>
</dbReference>
<dbReference type="EMBL" id="LJZO01000001">
    <property type="protein sequence ID" value="ROW05446.1"/>
    <property type="molecule type" value="Genomic_DNA"/>
</dbReference>
<dbReference type="GO" id="GO:0016491">
    <property type="term" value="F:oxidoreductase activity"/>
    <property type="evidence" value="ECO:0007669"/>
    <property type="project" value="InterPro"/>
</dbReference>
<evidence type="ECO:0000256" key="1">
    <source>
        <dbReference type="ARBA" id="ARBA00005986"/>
    </source>
</evidence>
<dbReference type="PANTHER" id="PTHR40260:SF2">
    <property type="entry name" value="BLR8190 PROTEIN"/>
    <property type="match status" value="1"/>
</dbReference>
<dbReference type="Gene3D" id="3.30.70.100">
    <property type="match status" value="1"/>
</dbReference>
<name>A0A423WPQ6_CYTCH</name>
<dbReference type="InterPro" id="IPR009799">
    <property type="entry name" value="EthD_dom"/>
</dbReference>
<sequence length="104" mass="11367">MSSFLVTVLYPSTPNAKFDMEYYNAKHIPLTSSKWSKFGLKKYYVADLRGAPGPYSVQCTLVWDGEPSNLEKALAESGPEVMGDVANFSSEQPILLTGGIVNSN</sequence>
<organism evidence="2 3">
    <name type="scientific">Cytospora chrysosperma</name>
    <name type="common">Cytospora canker fungus</name>
    <name type="synonym">Sphaeria chrysosperma</name>
    <dbReference type="NCBI Taxonomy" id="252740"/>
    <lineage>
        <taxon>Eukaryota</taxon>
        <taxon>Fungi</taxon>
        <taxon>Dikarya</taxon>
        <taxon>Ascomycota</taxon>
        <taxon>Pezizomycotina</taxon>
        <taxon>Sordariomycetes</taxon>
        <taxon>Sordariomycetidae</taxon>
        <taxon>Diaporthales</taxon>
        <taxon>Cytosporaceae</taxon>
        <taxon>Cytospora</taxon>
    </lineage>
</organism>
<proteinExistence type="inferred from homology"/>
<gene>
    <name evidence="2" type="ORF">VSDG_00546</name>
</gene>
<dbReference type="STRING" id="252740.A0A423WPQ6"/>
<dbReference type="PANTHER" id="PTHR40260">
    <property type="entry name" value="BLR8190 PROTEIN"/>
    <property type="match status" value="1"/>
</dbReference>
<reference evidence="2 3" key="1">
    <citation type="submission" date="2015-09" db="EMBL/GenBank/DDBJ databases">
        <title>Host preference determinants of Valsa canker pathogens revealed by comparative genomics.</title>
        <authorList>
            <person name="Yin Z."/>
            <person name="Huang L."/>
        </authorList>
    </citation>
    <scope>NUCLEOTIDE SEQUENCE [LARGE SCALE GENOMIC DNA]</scope>
    <source>
        <strain evidence="2 3">YSFL</strain>
    </source>
</reference>
<evidence type="ECO:0000313" key="3">
    <source>
        <dbReference type="Proteomes" id="UP000284375"/>
    </source>
</evidence>
<comment type="caution">
    <text evidence="2">The sequence shown here is derived from an EMBL/GenBank/DDBJ whole genome shotgun (WGS) entry which is preliminary data.</text>
</comment>
<accession>A0A423WPQ6</accession>
<protein>
    <recommendedName>
        <fullName evidence="4">EthD domain-containing protein</fullName>
    </recommendedName>
</protein>
<dbReference type="OrthoDB" id="4892971at2759"/>
<keyword evidence="3" id="KW-1185">Reference proteome</keyword>
<comment type="similarity">
    <text evidence="1">Belongs to the tpcK family.</text>
</comment>